<protein>
    <submittedName>
        <fullName evidence="1">Uncharacterized protein</fullName>
    </submittedName>
</protein>
<comment type="caution">
    <text evidence="1">The sequence shown here is derived from an EMBL/GenBank/DDBJ whole genome shotgun (WGS) entry which is preliminary data.</text>
</comment>
<dbReference type="Proteomes" id="UP001499843">
    <property type="component" value="Unassembled WGS sequence"/>
</dbReference>
<gene>
    <name evidence="1" type="ORF">GCM10009850_036880</name>
</gene>
<name>A0ABN3CFS9_9ACTN</name>
<organism evidence="1 2">
    <name type="scientific">Nonomuraea monospora</name>
    <dbReference type="NCBI Taxonomy" id="568818"/>
    <lineage>
        <taxon>Bacteria</taxon>
        <taxon>Bacillati</taxon>
        <taxon>Actinomycetota</taxon>
        <taxon>Actinomycetes</taxon>
        <taxon>Streptosporangiales</taxon>
        <taxon>Streptosporangiaceae</taxon>
        <taxon>Nonomuraea</taxon>
    </lineage>
</organism>
<dbReference type="EMBL" id="BAAAQX010000008">
    <property type="protein sequence ID" value="GAA2208230.1"/>
    <property type="molecule type" value="Genomic_DNA"/>
</dbReference>
<evidence type="ECO:0000313" key="2">
    <source>
        <dbReference type="Proteomes" id="UP001499843"/>
    </source>
</evidence>
<accession>A0ABN3CFS9</accession>
<evidence type="ECO:0000313" key="1">
    <source>
        <dbReference type="EMBL" id="GAA2208230.1"/>
    </source>
</evidence>
<keyword evidence="2" id="KW-1185">Reference proteome</keyword>
<reference evidence="1 2" key="1">
    <citation type="journal article" date="2019" name="Int. J. Syst. Evol. Microbiol.">
        <title>The Global Catalogue of Microorganisms (GCM) 10K type strain sequencing project: providing services to taxonomists for standard genome sequencing and annotation.</title>
        <authorList>
            <consortium name="The Broad Institute Genomics Platform"/>
            <consortium name="The Broad Institute Genome Sequencing Center for Infectious Disease"/>
            <person name="Wu L."/>
            <person name="Ma J."/>
        </authorList>
    </citation>
    <scope>NUCLEOTIDE SEQUENCE [LARGE SCALE GENOMIC DNA]</scope>
    <source>
        <strain evidence="1 2">JCM 16114</strain>
    </source>
</reference>
<dbReference type="RefSeq" id="WP_344476171.1">
    <property type="nucleotide sequence ID" value="NZ_BAAAQX010000008.1"/>
</dbReference>
<sequence length="61" mass="6222">MERPRRCSLIGGARVVGAGPPGEWTGAGIAALPEAVIVAVPVGRPMRGGASCLYEVRDAGY</sequence>
<proteinExistence type="predicted"/>